<evidence type="ECO:0000256" key="2">
    <source>
        <dbReference type="ARBA" id="ARBA00007306"/>
    </source>
</evidence>
<evidence type="ECO:0000256" key="1">
    <source>
        <dbReference type="ARBA" id="ARBA00004123"/>
    </source>
</evidence>
<protein>
    <recommendedName>
        <fullName evidence="10">Protein HIRA</fullName>
    </recommendedName>
</protein>
<evidence type="ECO:0000256" key="5">
    <source>
        <dbReference type="ARBA" id="ARBA00022853"/>
    </source>
</evidence>
<feature type="repeat" description="WD" evidence="9">
    <location>
        <begin position="126"/>
        <end position="167"/>
    </location>
</feature>
<reference evidence="14" key="2">
    <citation type="submission" date="2014-07" db="EMBL/GenBank/DDBJ databases">
        <authorList>
            <person name="Hull J."/>
        </authorList>
    </citation>
    <scope>NUCLEOTIDE SEQUENCE</scope>
</reference>
<keyword evidence="3 9" id="KW-0853">WD repeat</keyword>
<evidence type="ECO:0000256" key="4">
    <source>
        <dbReference type="ARBA" id="ARBA00022737"/>
    </source>
</evidence>
<feature type="region of interest" description="Disordered" evidence="11">
    <location>
        <begin position="530"/>
        <end position="566"/>
    </location>
</feature>
<name>A0A0A9X3H5_LYGHE</name>
<feature type="region of interest" description="Disordered" evidence="11">
    <location>
        <begin position="427"/>
        <end position="476"/>
    </location>
</feature>
<dbReference type="Gene3D" id="2.130.10.10">
    <property type="entry name" value="YVTN repeat-like/Quinoprotein amine dehydrogenase"/>
    <property type="match status" value="2"/>
</dbReference>
<sequence>MKVFKPDWIHHDGMSICSIDIHPDGSRVATGGQGGSSGRIVIWNMAPVVDEGVESDESIPKMLCQLDNHLACVNCVRWSYSGKYLASGGDDKLVMIWTISKSVGSNTVFGSKGKVNVEAWRCMHTLRSHHGDVLDMAWSPYDRWLATCSVDNTIIVWRADNFPEIISILKGHTGLVKGVSWDPVGKYLGSQSDDNSVRIWRTCDWSTETIITKPFEQCTPTTMVLRLSWSPDGQILVTAHAMNGTGPTAQIIERDGWDHSKDMVGHGLAVTCARYSPAITETTRKGKKLQSCNCALGSRDLSVSIWMTSMERPLTVIKDLFSSPVLDLGWSSNGQFLMACSGDGSTAYMEFSIQEIGRPISDHERTVVLEQLYGKITLGSGNDLLMIENPEVLMQAEKLREESKRGEDSIHRIEAKLKKSLKAHAPSVAEPMQTNGSSQLCSLTSPVTPNSSNNVDNHLSLKESKGTKKQIETRTSDGRRRITPIFIPLNVENCEEITPFCADSMPSFSSCMSKSRIVIEKRDDVVVTPNVTPAKSTGTQSASTPSKCSTPTLNTTLTQSPKVEVPPSTNAFSSLIATVEKSHTTTKRPRSHTLGTTVKKKKAKESKEVSAPSKRCLSQLPLDLLPPLILANNRHIKLSKTRNYVNVDNSASKGPAGQLSVVRLISPDAEDKPVWELALGAEVCGCVGTADWLALACDDSTLRFVDTRRGTHLLPPICLGSRPSLLTHSHAHVVSITTSGALTLWKVINGLPQAVLYDKSLAPLVPSEGELRVKECFVNEAGEPVVALSCGKAFLYSVAHNCWLLIANTNDPVMRSTHLNYRSSLRSVSPTESLPLKSVQIATFNGLSTGSGRVSVGSEFGSICTMTYLDTQISSSRALNSRAEYKFWFLALVRFLVQQGQEVRLRSICEDLLGPTYASINNRHSHWEKEILGFNKHALLREVLKEMSANLKLQRLYTEIVSQLELLSIKEEL</sequence>
<evidence type="ECO:0000313" key="14">
    <source>
        <dbReference type="EMBL" id="JAG11620.1"/>
    </source>
</evidence>
<evidence type="ECO:0000259" key="12">
    <source>
        <dbReference type="Pfam" id="PF07569"/>
    </source>
</evidence>
<dbReference type="PROSITE" id="PS50082">
    <property type="entry name" value="WD_REPEATS_2"/>
    <property type="match status" value="3"/>
</dbReference>
<dbReference type="AlphaFoldDB" id="A0A0A9X3H5"/>
<reference evidence="14" key="1">
    <citation type="journal article" date="2014" name="PLoS ONE">
        <title>Transcriptome-Based Identification of ABC Transporters in the Western Tarnished Plant Bug Lygus hesperus.</title>
        <authorList>
            <person name="Hull J.J."/>
            <person name="Chaney K."/>
            <person name="Geib S.M."/>
            <person name="Fabrick J.A."/>
            <person name="Brent C.S."/>
            <person name="Walsh D."/>
            <person name="Lavine L.C."/>
        </authorList>
    </citation>
    <scope>NUCLEOTIDE SEQUENCE</scope>
</reference>
<dbReference type="CDD" id="cd00200">
    <property type="entry name" value="WD40"/>
    <property type="match status" value="1"/>
</dbReference>
<keyword evidence="6 10" id="KW-0805">Transcription regulation</keyword>
<feature type="repeat" description="WD" evidence="9">
    <location>
        <begin position="66"/>
        <end position="107"/>
    </location>
</feature>
<evidence type="ECO:0000256" key="6">
    <source>
        <dbReference type="ARBA" id="ARBA00023015"/>
    </source>
</evidence>
<keyword evidence="5 10" id="KW-0156">Chromatin regulator</keyword>
<organism evidence="14">
    <name type="scientific">Lygus hesperus</name>
    <name type="common">Western plant bug</name>
    <dbReference type="NCBI Taxonomy" id="30085"/>
    <lineage>
        <taxon>Eukaryota</taxon>
        <taxon>Metazoa</taxon>
        <taxon>Ecdysozoa</taxon>
        <taxon>Arthropoda</taxon>
        <taxon>Hexapoda</taxon>
        <taxon>Insecta</taxon>
        <taxon>Pterygota</taxon>
        <taxon>Neoptera</taxon>
        <taxon>Paraneoptera</taxon>
        <taxon>Hemiptera</taxon>
        <taxon>Heteroptera</taxon>
        <taxon>Panheteroptera</taxon>
        <taxon>Cimicomorpha</taxon>
        <taxon>Miridae</taxon>
        <taxon>Mirini</taxon>
        <taxon>Lygus</taxon>
    </lineage>
</organism>
<comment type="subcellular location">
    <subcellularLocation>
        <location evidence="1 10">Nucleus</location>
    </subcellularLocation>
</comment>
<dbReference type="Pfam" id="PF24105">
    <property type="entry name" value="Beta-prop_CAF1B_HIR1"/>
    <property type="match status" value="1"/>
</dbReference>
<comment type="function">
    <text evidence="10">Required for replication-independent chromatin assembly and for the periodic repression of histone gene transcription during the cell cycle.</text>
</comment>
<evidence type="ECO:0000259" key="13">
    <source>
        <dbReference type="Pfam" id="PF24105"/>
    </source>
</evidence>
<feature type="compositionally biased region" description="Polar residues" evidence="11">
    <location>
        <begin position="432"/>
        <end position="457"/>
    </location>
</feature>
<dbReference type="EMBL" id="GBHO01031984">
    <property type="protein sequence ID" value="JAG11620.1"/>
    <property type="molecule type" value="Transcribed_RNA"/>
</dbReference>
<feature type="compositionally biased region" description="Basic and acidic residues" evidence="11">
    <location>
        <begin position="459"/>
        <end position="476"/>
    </location>
</feature>
<dbReference type="InterPro" id="IPR019015">
    <property type="entry name" value="HIRA_B_motif"/>
</dbReference>
<feature type="region of interest" description="Disordered" evidence="11">
    <location>
        <begin position="580"/>
        <end position="612"/>
    </location>
</feature>
<dbReference type="GO" id="GO:0000417">
    <property type="term" value="C:HIR complex"/>
    <property type="evidence" value="ECO:0007669"/>
    <property type="project" value="TreeGrafter"/>
</dbReference>
<feature type="domain" description="CAF1B/HIR1 beta-propeller" evidence="13">
    <location>
        <begin position="1"/>
        <end position="355"/>
    </location>
</feature>
<feature type="repeat" description="WD" evidence="9">
    <location>
        <begin position="169"/>
        <end position="200"/>
    </location>
</feature>
<comment type="similarity">
    <text evidence="2 10">Belongs to the WD repeat HIR1 family.</text>
</comment>
<evidence type="ECO:0000256" key="10">
    <source>
        <dbReference type="RuleBase" id="RU364014"/>
    </source>
</evidence>
<evidence type="ECO:0000256" key="3">
    <source>
        <dbReference type="ARBA" id="ARBA00022574"/>
    </source>
</evidence>
<dbReference type="GO" id="GO:0006355">
    <property type="term" value="P:regulation of DNA-templated transcription"/>
    <property type="evidence" value="ECO:0007669"/>
    <property type="project" value="InterPro"/>
</dbReference>
<dbReference type="GO" id="GO:0000785">
    <property type="term" value="C:chromatin"/>
    <property type="evidence" value="ECO:0007669"/>
    <property type="project" value="TreeGrafter"/>
</dbReference>
<dbReference type="SUPFAM" id="SSF50978">
    <property type="entry name" value="WD40 repeat-like"/>
    <property type="match status" value="2"/>
</dbReference>
<proteinExistence type="inferred from homology"/>
<keyword evidence="10" id="KW-0678">Repressor</keyword>
<keyword evidence="8 10" id="KW-0539">Nucleus</keyword>
<dbReference type="PANTHER" id="PTHR13831">
    <property type="entry name" value="MEMBER OF THE HIR1 FAMILY OF WD-REPEAT PROTEINS"/>
    <property type="match status" value="1"/>
</dbReference>
<feature type="domain" description="Protein HIRA-like C-terminal" evidence="12">
    <location>
        <begin position="710"/>
        <end position="912"/>
    </location>
</feature>
<evidence type="ECO:0000256" key="11">
    <source>
        <dbReference type="SAM" id="MobiDB-lite"/>
    </source>
</evidence>
<accession>A0A0A9X3H5</accession>
<evidence type="ECO:0000256" key="9">
    <source>
        <dbReference type="PROSITE-ProRule" id="PRU00221"/>
    </source>
</evidence>
<dbReference type="Pfam" id="PF07569">
    <property type="entry name" value="Hira"/>
    <property type="match status" value="1"/>
</dbReference>
<dbReference type="SMART" id="SM00320">
    <property type="entry name" value="WD40"/>
    <property type="match status" value="8"/>
</dbReference>
<dbReference type="GO" id="GO:0006338">
    <property type="term" value="P:chromatin remodeling"/>
    <property type="evidence" value="ECO:0007669"/>
    <property type="project" value="InterPro"/>
</dbReference>
<dbReference type="PROSITE" id="PS50294">
    <property type="entry name" value="WD_REPEATS_REGION"/>
    <property type="match status" value="3"/>
</dbReference>
<gene>
    <name evidence="14" type="primary">hira</name>
    <name evidence="14" type="ORF">CM83_62896</name>
</gene>
<dbReference type="PANTHER" id="PTHR13831:SF0">
    <property type="entry name" value="PROTEIN HIRA"/>
    <property type="match status" value="1"/>
</dbReference>
<dbReference type="GO" id="GO:0006351">
    <property type="term" value="P:DNA-templated transcription"/>
    <property type="evidence" value="ECO:0007669"/>
    <property type="project" value="InterPro"/>
</dbReference>
<dbReference type="InterPro" id="IPR055410">
    <property type="entry name" value="Beta-prop_CAF1B_HIR1"/>
</dbReference>
<evidence type="ECO:0000256" key="7">
    <source>
        <dbReference type="ARBA" id="ARBA00023163"/>
    </source>
</evidence>
<dbReference type="InterPro" id="IPR031120">
    <property type="entry name" value="HIR1-like"/>
</dbReference>
<dbReference type="InterPro" id="IPR011494">
    <property type="entry name" value="HIRA-like_C"/>
</dbReference>
<dbReference type="FunFam" id="2.130.10.10:FF:001044">
    <property type="entry name" value="Protein HIRA"/>
    <property type="match status" value="1"/>
</dbReference>
<dbReference type="InterPro" id="IPR015943">
    <property type="entry name" value="WD40/YVTN_repeat-like_dom_sf"/>
</dbReference>
<dbReference type="Pfam" id="PF09453">
    <property type="entry name" value="HIRA_B"/>
    <property type="match status" value="1"/>
</dbReference>
<dbReference type="GO" id="GO:0005634">
    <property type="term" value="C:nucleus"/>
    <property type="evidence" value="ECO:0007669"/>
    <property type="project" value="UniProtKB-SubCell"/>
</dbReference>
<dbReference type="GO" id="GO:0031491">
    <property type="term" value="F:nucleosome binding"/>
    <property type="evidence" value="ECO:0007669"/>
    <property type="project" value="TreeGrafter"/>
</dbReference>
<dbReference type="InterPro" id="IPR001680">
    <property type="entry name" value="WD40_rpt"/>
</dbReference>
<dbReference type="InterPro" id="IPR036322">
    <property type="entry name" value="WD40_repeat_dom_sf"/>
</dbReference>
<keyword evidence="4 10" id="KW-0677">Repeat</keyword>
<keyword evidence="7 10" id="KW-0804">Transcription</keyword>
<evidence type="ECO:0000256" key="8">
    <source>
        <dbReference type="ARBA" id="ARBA00023242"/>
    </source>
</evidence>